<dbReference type="InterPro" id="IPR028087">
    <property type="entry name" value="Tad_N"/>
</dbReference>
<protein>
    <submittedName>
        <fullName evidence="2">Pilus assembly protein</fullName>
    </submittedName>
</protein>
<dbReference type="RefSeq" id="WP_149279295.1">
    <property type="nucleotide sequence ID" value="NZ_CP043506.1"/>
</dbReference>
<organism evidence="2 3">
    <name type="scientific">Acetobacter vaccinii</name>
    <dbReference type="NCBI Taxonomy" id="2592655"/>
    <lineage>
        <taxon>Bacteria</taxon>
        <taxon>Pseudomonadati</taxon>
        <taxon>Pseudomonadota</taxon>
        <taxon>Alphaproteobacteria</taxon>
        <taxon>Acetobacterales</taxon>
        <taxon>Acetobacteraceae</taxon>
        <taxon>Acetobacter</taxon>
    </lineage>
</organism>
<feature type="domain" description="Putative Flp pilus-assembly TadG-like N-terminal" evidence="1">
    <location>
        <begin position="9"/>
        <end position="53"/>
    </location>
</feature>
<dbReference type="AlphaFoldDB" id="A0A5C1YQ02"/>
<proteinExistence type="predicted"/>
<accession>A0A5C1YQ02</accession>
<dbReference type="Proteomes" id="UP000324536">
    <property type="component" value="Chromosome"/>
</dbReference>
<keyword evidence="3" id="KW-1185">Reference proteome</keyword>
<evidence type="ECO:0000259" key="1">
    <source>
        <dbReference type="Pfam" id="PF13400"/>
    </source>
</evidence>
<reference evidence="2 3" key="1">
    <citation type="submission" date="2019-09" db="EMBL/GenBank/DDBJ databases">
        <title>Genome sequencing of strain KACC 21233.</title>
        <authorList>
            <person name="Heo J."/>
            <person name="Kim S.-J."/>
            <person name="Kim J.-S."/>
            <person name="Hong S.-B."/>
            <person name="Kwon S.-W."/>
        </authorList>
    </citation>
    <scope>NUCLEOTIDE SEQUENCE [LARGE SCALE GENOMIC DNA]</scope>
    <source>
        <strain evidence="2 3">KACC 21233</strain>
    </source>
</reference>
<evidence type="ECO:0000313" key="2">
    <source>
        <dbReference type="EMBL" id="QEO17618.1"/>
    </source>
</evidence>
<dbReference type="KEGG" id="acek:FLP30_07685"/>
<dbReference type="EMBL" id="CP043506">
    <property type="protein sequence ID" value="QEO17618.1"/>
    <property type="molecule type" value="Genomic_DNA"/>
</dbReference>
<gene>
    <name evidence="2" type="ORF">FLP30_07685</name>
</gene>
<evidence type="ECO:0000313" key="3">
    <source>
        <dbReference type="Proteomes" id="UP000324536"/>
    </source>
</evidence>
<dbReference type="Pfam" id="PF13400">
    <property type="entry name" value="Tad"/>
    <property type="match status" value="1"/>
</dbReference>
<name>A0A5C1YQ02_9PROT</name>
<dbReference type="OrthoDB" id="7225644at2"/>
<sequence length="473" mass="48667">MSFCKDRKGVVAILLAITLPALLLIMAIGIDLSRVYVVKQRLQTAVDAATTAVGLEGSLDDPTAGAADADKLFWTNFTPSSGQSGSGVLDSTSTGITIGGVDEQRKRVPVSASAIVPLVFGSLLHRDSITVGATGYATFAGTTTQSSLWTGLFKDQNSNCQYNSYLNTLTVAAAAGQALTMSGPVQNNCGTSEWQKTDTVASSNSNTVTSLAFSGTLVLNGTPGAQLCYTSYYLCANNLITIDGNVTINIPIHVQSGVSIATGSVISSSNPSQILDSIGGQITGSTGSVTFSSITYNGENSPFKIGSNVLNVENGATVKGAFTTSAGSQINITGGSVFSVYNAGSTLDSVAITVDASTWTNTDSCTWCKISNATITLRNKATMVTGTESNATATLDTQSSLAFLSGAQVIGTYTLRGGSSINISTLASYNTNLAITLYDTSTIKTASTVISGPGVSNQSYVFTCTTASTCTRH</sequence>